<feature type="domain" description="FRG" evidence="1">
    <location>
        <begin position="6"/>
        <end position="82"/>
    </location>
</feature>
<evidence type="ECO:0000259" key="1">
    <source>
        <dbReference type="SMART" id="SM00901"/>
    </source>
</evidence>
<proteinExistence type="predicted"/>
<dbReference type="SMART" id="SM00901">
    <property type="entry name" value="FRG"/>
    <property type="match status" value="1"/>
</dbReference>
<protein>
    <recommendedName>
        <fullName evidence="1">FRG domain-containing protein</fullName>
    </recommendedName>
</protein>
<comment type="caution">
    <text evidence="2">The sequence shown here is derived from an EMBL/GenBank/DDBJ whole genome shotgun (WGS) entry which is preliminary data.</text>
</comment>
<sequence>VFEPLSLEKADAFDYEFALMDRFRRNLHLVEPSLPHNLNNVEILALMRHFGAPTRLVDFTYSFYVGLFFAIDNLEGKDPVLLAINAPWLVKQAERYLDVIDKGFMPGKCRSCFKNFFSPDAENEIKQFVYHITPDRFNKRLSVQQGTFLCPSDIRKTFEDNLKAMLTEVKDYDIKSNIKVIRICRSKRKDFLLKLYRMNINRASLFPDLDGLAQFLSSMLLSKSTINIYKEKRKALLLKKKT</sequence>
<evidence type="ECO:0000313" key="2">
    <source>
        <dbReference type="EMBL" id="PJB29569.1"/>
    </source>
</evidence>
<gene>
    <name evidence="2" type="ORF">CO110_05130</name>
</gene>
<feature type="non-terminal residue" evidence="2">
    <location>
        <position position="1"/>
    </location>
</feature>
<dbReference type="Proteomes" id="UP000231366">
    <property type="component" value="Unassembled WGS sequence"/>
</dbReference>
<evidence type="ECO:0000313" key="3">
    <source>
        <dbReference type="Proteomes" id="UP000231366"/>
    </source>
</evidence>
<reference evidence="3" key="1">
    <citation type="submission" date="2017-09" db="EMBL/GenBank/DDBJ databases">
        <title>Depth-based differentiation of microbial function through sediment-hosted aquifers and enrichment of novel symbionts in the deep terrestrial subsurface.</title>
        <authorList>
            <person name="Probst A.J."/>
            <person name="Ladd B."/>
            <person name="Jarett J.K."/>
            <person name="Geller-Mcgrath D.E."/>
            <person name="Sieber C.M.K."/>
            <person name="Emerson J.B."/>
            <person name="Anantharaman K."/>
            <person name="Thomas B.C."/>
            <person name="Malmstrom R."/>
            <person name="Stieglmeier M."/>
            <person name="Klingl A."/>
            <person name="Woyke T."/>
            <person name="Ryan C.M."/>
            <person name="Banfield J.F."/>
        </authorList>
    </citation>
    <scope>NUCLEOTIDE SEQUENCE [LARGE SCALE GENOMIC DNA]</scope>
</reference>
<name>A0A2M8ATY5_9BACT</name>
<organism evidence="2 3">
    <name type="scientific">Candidatus Desantisbacteria bacterium CG_4_9_14_3_um_filter_40_11</name>
    <dbReference type="NCBI Taxonomy" id="1974546"/>
    <lineage>
        <taxon>Bacteria</taxon>
        <taxon>Candidatus Desantisiibacteriota</taxon>
    </lineage>
</organism>
<dbReference type="EMBL" id="PFUI01000132">
    <property type="protein sequence ID" value="PJB29569.1"/>
    <property type="molecule type" value="Genomic_DNA"/>
</dbReference>
<accession>A0A2M8ATY5</accession>
<dbReference type="InterPro" id="IPR014966">
    <property type="entry name" value="FRG-dom"/>
</dbReference>
<dbReference type="AlphaFoldDB" id="A0A2M8ATY5"/>
<dbReference type="Pfam" id="PF08867">
    <property type="entry name" value="FRG"/>
    <property type="match status" value="1"/>
</dbReference>